<dbReference type="Proteomes" id="UP000264062">
    <property type="component" value="Unassembled WGS sequence"/>
</dbReference>
<dbReference type="AlphaFoldDB" id="A0A350HA54"/>
<dbReference type="PROSITE" id="PS50892">
    <property type="entry name" value="V_SNARE"/>
    <property type="match status" value="1"/>
</dbReference>
<proteinExistence type="predicted"/>
<comment type="caution">
    <text evidence="3">The sequence shown here is derived from an EMBL/GenBank/DDBJ whole genome shotgun (WGS) entry which is preliminary data.</text>
</comment>
<evidence type="ECO:0000313" key="3">
    <source>
        <dbReference type="EMBL" id="HAV92420.1"/>
    </source>
</evidence>
<dbReference type="InterPro" id="IPR042855">
    <property type="entry name" value="V_SNARE_CC"/>
</dbReference>
<dbReference type="EMBL" id="DMZY01000132">
    <property type="protein sequence ID" value="HAV92420.1"/>
    <property type="molecule type" value="Genomic_DNA"/>
</dbReference>
<evidence type="ECO:0000313" key="4">
    <source>
        <dbReference type="Proteomes" id="UP000264062"/>
    </source>
</evidence>
<keyword evidence="1" id="KW-0175">Coiled coil</keyword>
<reference evidence="3 4" key="1">
    <citation type="journal article" date="2018" name="Nat. Biotechnol.">
        <title>A standardized bacterial taxonomy based on genome phylogeny substantially revises the tree of life.</title>
        <authorList>
            <person name="Parks D.H."/>
            <person name="Chuvochina M."/>
            <person name="Waite D.W."/>
            <person name="Rinke C."/>
            <person name="Skarshewski A."/>
            <person name="Chaumeil P.A."/>
            <person name="Hugenholtz P."/>
        </authorList>
    </citation>
    <scope>NUCLEOTIDE SEQUENCE [LARGE SCALE GENOMIC DNA]</scope>
    <source>
        <strain evidence="3">UBA9956</strain>
    </source>
</reference>
<evidence type="ECO:0000256" key="1">
    <source>
        <dbReference type="SAM" id="Coils"/>
    </source>
</evidence>
<accession>A0A350HA54</accession>
<protein>
    <recommendedName>
        <fullName evidence="2">V-SNARE coiled-coil homology domain-containing protein</fullName>
    </recommendedName>
</protein>
<feature type="coiled-coil region" evidence="1">
    <location>
        <begin position="51"/>
        <end position="86"/>
    </location>
</feature>
<gene>
    <name evidence="3" type="ORF">DCW38_04485</name>
</gene>
<feature type="domain" description="V-SNARE coiled-coil homology" evidence="2">
    <location>
        <begin position="57"/>
        <end position="124"/>
    </location>
</feature>
<sequence length="145" mass="17369">MKIKNFFLISLILLMSFPFLIAGEKKDIVEAVKVNKLAELLDLDNDMISQLINIETKLKKMRKEYQENEDELVENLEKAIEEKNYEKTDDIIEKLDKLEREHLDESLKLRRDYAKKLSKEKRAKYILYEVKFKSTLKNKIMEKIK</sequence>
<organism evidence="3 4">
    <name type="scientific">candidate division WOR-3 bacterium</name>
    <dbReference type="NCBI Taxonomy" id="2052148"/>
    <lineage>
        <taxon>Bacteria</taxon>
        <taxon>Bacteria division WOR-3</taxon>
    </lineage>
</organism>
<evidence type="ECO:0000259" key="2">
    <source>
        <dbReference type="PROSITE" id="PS50892"/>
    </source>
</evidence>
<name>A0A350HA54_UNCW3</name>